<keyword evidence="2 4" id="KW-0862">Zinc</keyword>
<evidence type="ECO:0000256" key="1">
    <source>
        <dbReference type="ARBA" id="ARBA00022723"/>
    </source>
</evidence>
<dbReference type="GO" id="GO:1900026">
    <property type="term" value="P:positive regulation of substrate adhesion-dependent cell spreading"/>
    <property type="evidence" value="ECO:0007669"/>
    <property type="project" value="TreeGrafter"/>
</dbReference>
<protein>
    <submittedName>
        <fullName evidence="8">Paxillin-B-like isoform X1</fullName>
    </submittedName>
</protein>
<feature type="region of interest" description="Disordered" evidence="5">
    <location>
        <begin position="194"/>
        <end position="291"/>
    </location>
</feature>
<organism evidence="7 8">
    <name type="scientific">Branchiostoma belcheri</name>
    <name type="common">Amphioxus</name>
    <dbReference type="NCBI Taxonomy" id="7741"/>
    <lineage>
        <taxon>Eukaryota</taxon>
        <taxon>Metazoa</taxon>
        <taxon>Chordata</taxon>
        <taxon>Cephalochordata</taxon>
        <taxon>Leptocardii</taxon>
        <taxon>Amphioxiformes</taxon>
        <taxon>Branchiostomatidae</taxon>
        <taxon>Branchiostoma</taxon>
    </lineage>
</organism>
<dbReference type="PROSITE" id="PS50023">
    <property type="entry name" value="LIM_DOMAIN_2"/>
    <property type="match status" value="2"/>
</dbReference>
<proteinExistence type="predicted"/>
<evidence type="ECO:0000256" key="4">
    <source>
        <dbReference type="PROSITE-ProRule" id="PRU00125"/>
    </source>
</evidence>
<dbReference type="Gene3D" id="2.10.110.10">
    <property type="entry name" value="Cysteine Rich Protein"/>
    <property type="match status" value="2"/>
</dbReference>
<evidence type="ECO:0000256" key="2">
    <source>
        <dbReference type="ARBA" id="ARBA00022833"/>
    </source>
</evidence>
<accession>A0A6P4ZSD8</accession>
<name>A0A6P4ZSD8_BRABE</name>
<feature type="compositionally biased region" description="Polar residues" evidence="5">
    <location>
        <begin position="195"/>
        <end position="204"/>
    </location>
</feature>
<dbReference type="Pfam" id="PF00412">
    <property type="entry name" value="LIM"/>
    <property type="match status" value="2"/>
</dbReference>
<keyword evidence="7" id="KW-1185">Reference proteome</keyword>
<dbReference type="InterPro" id="IPR017351">
    <property type="entry name" value="PINCH-1-4-like"/>
</dbReference>
<keyword evidence="3 4" id="KW-0440">LIM domain</keyword>
<feature type="region of interest" description="Disordered" evidence="5">
    <location>
        <begin position="51"/>
        <end position="82"/>
    </location>
</feature>
<feature type="compositionally biased region" description="Polar residues" evidence="5">
    <location>
        <begin position="56"/>
        <end position="68"/>
    </location>
</feature>
<dbReference type="PANTHER" id="PTHR24210:SF0">
    <property type="entry name" value="LIM DOMAIN-CONTAINING PROTEIN"/>
    <property type="match status" value="1"/>
</dbReference>
<dbReference type="RefSeq" id="XP_019639738.1">
    <property type="nucleotide sequence ID" value="XM_019784179.1"/>
</dbReference>
<keyword evidence="1 4" id="KW-0479">Metal-binding</keyword>
<dbReference type="AlphaFoldDB" id="A0A6P4ZSD8"/>
<evidence type="ECO:0000313" key="8">
    <source>
        <dbReference type="RefSeq" id="XP_019639738.1"/>
    </source>
</evidence>
<dbReference type="GO" id="GO:0005737">
    <property type="term" value="C:cytoplasm"/>
    <property type="evidence" value="ECO:0007669"/>
    <property type="project" value="TreeGrafter"/>
</dbReference>
<evidence type="ECO:0000313" key="7">
    <source>
        <dbReference type="Proteomes" id="UP000515135"/>
    </source>
</evidence>
<dbReference type="GO" id="GO:0045216">
    <property type="term" value="P:cell-cell junction organization"/>
    <property type="evidence" value="ECO:0007669"/>
    <property type="project" value="TreeGrafter"/>
</dbReference>
<dbReference type="CDD" id="cd09335">
    <property type="entry name" value="LIM5_PINCH"/>
    <property type="match status" value="1"/>
</dbReference>
<dbReference type="GO" id="GO:0005911">
    <property type="term" value="C:cell-cell junction"/>
    <property type="evidence" value="ECO:0007669"/>
    <property type="project" value="TreeGrafter"/>
</dbReference>
<feature type="compositionally biased region" description="Polar residues" evidence="5">
    <location>
        <begin position="136"/>
        <end position="159"/>
    </location>
</feature>
<dbReference type="PROSITE" id="PS00478">
    <property type="entry name" value="LIM_DOMAIN_1"/>
    <property type="match status" value="1"/>
</dbReference>
<dbReference type="Proteomes" id="UP000515135">
    <property type="component" value="Unplaced"/>
</dbReference>
<feature type="domain" description="LIM zinc-binding" evidence="6">
    <location>
        <begin position="373"/>
        <end position="432"/>
    </location>
</feature>
<evidence type="ECO:0000256" key="3">
    <source>
        <dbReference type="ARBA" id="ARBA00023038"/>
    </source>
</evidence>
<dbReference type="GO" id="GO:0098609">
    <property type="term" value="P:cell-cell adhesion"/>
    <property type="evidence" value="ECO:0007669"/>
    <property type="project" value="TreeGrafter"/>
</dbReference>
<dbReference type="SMART" id="SM00132">
    <property type="entry name" value="LIM"/>
    <property type="match status" value="2"/>
</dbReference>
<gene>
    <name evidence="8" type="primary">LOC109481588</name>
</gene>
<dbReference type="SUPFAM" id="SSF57716">
    <property type="entry name" value="Glucocorticoid receptor-like (DNA-binding domain)"/>
    <property type="match status" value="1"/>
</dbReference>
<dbReference type="GeneID" id="109481588"/>
<sequence length="458" mass="53079">MEIVDMVDEHQDVNHLAEQLKKQKMSERRYRSHQQQQQKKKVYHVLTPEATIGNAPYTSPSISVTSTGSDEEDCITPTNGRVLTMDEEHKEISRLLYALRAATVKEKTRSMVANQRAASSYASRIDRPVSDFVPNRHTSLPRTNQHPTSADTSKSSSMPQYYKKRRQQEDDITTSREDLNRSLKALEDSCKDLQRLTSSTSSPGQEPITRDRAASFDPRSLLKKRKNKLTVPVQRSKSQRSPQRSPQRKKQAKEFDLQISESNLWRRRRKGSRPSPIGAEDPDAFMYDSPKKRHSSPFDFWRRSEHNHKPHKCHSCRRILTESFVEGAGKRWHREHFVCGKCALPFELVGQPYFEFEGVPYCEKHYDELVADRCYHCNVPITGDAVKVFNKVWCEDCFTCPFCDIRFTLKTKFFEFDMRPVCKRCYLCLPDEVTGRPKKPTITNSFMPLICGFGGKKR</sequence>
<dbReference type="PANTHER" id="PTHR24210">
    <property type="entry name" value="LIM DOMAIN-CONTAINING PROTEIN"/>
    <property type="match status" value="1"/>
</dbReference>
<dbReference type="GO" id="GO:0046872">
    <property type="term" value="F:metal ion binding"/>
    <property type="evidence" value="ECO:0007669"/>
    <property type="project" value="UniProtKB-KW"/>
</dbReference>
<feature type="region of interest" description="Disordered" evidence="5">
    <location>
        <begin position="128"/>
        <end position="175"/>
    </location>
</feature>
<feature type="compositionally biased region" description="Low complexity" evidence="5">
    <location>
        <begin position="234"/>
        <end position="245"/>
    </location>
</feature>
<dbReference type="OrthoDB" id="20689at2759"/>
<evidence type="ECO:0000256" key="5">
    <source>
        <dbReference type="SAM" id="MobiDB-lite"/>
    </source>
</evidence>
<dbReference type="GO" id="GO:0005925">
    <property type="term" value="C:focal adhesion"/>
    <property type="evidence" value="ECO:0007669"/>
    <property type="project" value="TreeGrafter"/>
</dbReference>
<evidence type="ECO:0000259" key="6">
    <source>
        <dbReference type="PROSITE" id="PS50023"/>
    </source>
</evidence>
<dbReference type="InterPro" id="IPR001781">
    <property type="entry name" value="Znf_LIM"/>
</dbReference>
<feature type="domain" description="LIM zinc-binding" evidence="6">
    <location>
        <begin position="311"/>
        <end position="372"/>
    </location>
</feature>
<dbReference type="GO" id="GO:2001046">
    <property type="term" value="P:positive regulation of integrin-mediated signaling pathway"/>
    <property type="evidence" value="ECO:0007669"/>
    <property type="project" value="TreeGrafter"/>
</dbReference>
<reference evidence="8" key="1">
    <citation type="submission" date="2025-08" db="UniProtKB">
        <authorList>
            <consortium name="RefSeq"/>
        </authorList>
    </citation>
    <scope>IDENTIFICATION</scope>
    <source>
        <tissue evidence="8">Gonad</tissue>
    </source>
</reference>
<dbReference type="KEGG" id="bbel:109481588"/>